<dbReference type="InterPro" id="IPR011990">
    <property type="entry name" value="TPR-like_helical_dom_sf"/>
</dbReference>
<gene>
    <name evidence="2" type="ORF">SAMN05444377_10726</name>
</gene>
<accession>A0A1M5AWU1</accession>
<reference evidence="2 3" key="1">
    <citation type="submission" date="2016-11" db="EMBL/GenBank/DDBJ databases">
        <authorList>
            <person name="Jaros S."/>
            <person name="Januszkiewicz K."/>
            <person name="Wedrychowicz H."/>
        </authorList>
    </citation>
    <scope>NUCLEOTIDE SEQUENCE [LARGE SCALE GENOMIC DNA]</scope>
    <source>
        <strain evidence="2 3">DSM 25660</strain>
    </source>
</reference>
<evidence type="ECO:0000256" key="1">
    <source>
        <dbReference type="PROSITE-ProRule" id="PRU00339"/>
    </source>
</evidence>
<sequence>MILLENKWIKLFFFILFIPNFIFSQKESDLYYKEAIQLIEKGSNLEEANTLLDRAIQSDSLNRNYLILKSKVLYLKSDCSNSFRYLNKVILMDKKFTDSTAIFFSDLSDCLKDKATAIEVLKDHLDKTKSALVKVRLAQKYFLNNQHEEAIRLYQEYVRDHPKDIEATIDLARIFFTIKNEDRAITALQNSLKIQPDNVMLLSYLFSLYAHLKRYEEAIVIVNNIIKNEYKLEHIINRSILFELVDKTHEAYEDFKRIVKLDPCNSEYYIKILQYEFDHKLYDQVIQSSNKFMACDSKNEAIVLDGLYTSLFFCNDYKKGLFYLDKRMEQNPNTFNPNYIKILTLLKSKNYAPLIDYAKKAYNATDATAENKLKVNFLLLGYYLLVEDYSGFAKNWKSGDNKGIDEFWNLKVVENANLTQVEVTIDFDKTAGIINTTLSIPLKIVQLLKDNYGVNLIDIK</sequence>
<protein>
    <submittedName>
        <fullName evidence="2">ChAPs (Chs5p-Arf1p-binding protein)</fullName>
    </submittedName>
</protein>
<dbReference type="Pfam" id="PF14559">
    <property type="entry name" value="TPR_19"/>
    <property type="match status" value="1"/>
</dbReference>
<keyword evidence="1" id="KW-0802">TPR repeat</keyword>
<dbReference type="PANTHER" id="PTHR12558">
    <property type="entry name" value="CELL DIVISION CYCLE 16,23,27"/>
    <property type="match status" value="1"/>
</dbReference>
<dbReference type="AlphaFoldDB" id="A0A1M5AWU1"/>
<feature type="repeat" description="TPR" evidence="1">
    <location>
        <begin position="131"/>
        <end position="164"/>
    </location>
</feature>
<dbReference type="PANTHER" id="PTHR12558:SF13">
    <property type="entry name" value="CELL DIVISION CYCLE PROTEIN 27 HOMOLOG"/>
    <property type="match status" value="1"/>
</dbReference>
<feature type="repeat" description="TPR" evidence="1">
    <location>
        <begin position="165"/>
        <end position="198"/>
    </location>
</feature>
<keyword evidence="3" id="KW-1185">Reference proteome</keyword>
<dbReference type="Gene3D" id="1.25.40.10">
    <property type="entry name" value="Tetratricopeptide repeat domain"/>
    <property type="match status" value="2"/>
</dbReference>
<evidence type="ECO:0000313" key="3">
    <source>
        <dbReference type="Proteomes" id="UP000184147"/>
    </source>
</evidence>
<dbReference type="EMBL" id="FQVQ01000007">
    <property type="protein sequence ID" value="SHF34751.1"/>
    <property type="molecule type" value="Genomic_DNA"/>
</dbReference>
<dbReference type="STRING" id="1124188.SAMN05444377_10726"/>
<dbReference type="SMART" id="SM00028">
    <property type="entry name" value="TPR"/>
    <property type="match status" value="3"/>
</dbReference>
<name>A0A1M5AWU1_9FLAO</name>
<dbReference type="SUPFAM" id="SSF48452">
    <property type="entry name" value="TPR-like"/>
    <property type="match status" value="1"/>
</dbReference>
<evidence type="ECO:0000313" key="2">
    <source>
        <dbReference type="EMBL" id="SHF34751.1"/>
    </source>
</evidence>
<organism evidence="2 3">
    <name type="scientific">Flavobacterium fontis</name>
    <dbReference type="NCBI Taxonomy" id="1124188"/>
    <lineage>
        <taxon>Bacteria</taxon>
        <taxon>Pseudomonadati</taxon>
        <taxon>Bacteroidota</taxon>
        <taxon>Flavobacteriia</taxon>
        <taxon>Flavobacteriales</taxon>
        <taxon>Flavobacteriaceae</taxon>
        <taxon>Flavobacterium</taxon>
    </lineage>
</organism>
<proteinExistence type="predicted"/>
<dbReference type="OrthoDB" id="1290858at2"/>
<dbReference type="Proteomes" id="UP000184147">
    <property type="component" value="Unassembled WGS sequence"/>
</dbReference>
<dbReference type="PROSITE" id="PS50005">
    <property type="entry name" value="TPR"/>
    <property type="match status" value="2"/>
</dbReference>
<dbReference type="InterPro" id="IPR019734">
    <property type="entry name" value="TPR_rpt"/>
</dbReference>
<dbReference type="RefSeq" id="WP_073362994.1">
    <property type="nucleotide sequence ID" value="NZ_FQVQ01000007.1"/>
</dbReference>